<evidence type="ECO:0000256" key="7">
    <source>
        <dbReference type="PROSITE-ProRule" id="PRU01091"/>
    </source>
</evidence>
<feature type="domain" description="Response regulatory" evidence="8">
    <location>
        <begin position="4"/>
        <end position="120"/>
    </location>
</feature>
<reference evidence="10" key="2">
    <citation type="journal article" date="2021" name="PeerJ">
        <title>Extensive microbial diversity within the chicken gut microbiome revealed by metagenomics and culture.</title>
        <authorList>
            <person name="Gilroy R."/>
            <person name="Ravi A."/>
            <person name="Getino M."/>
            <person name="Pursley I."/>
            <person name="Horton D.L."/>
            <person name="Alikhan N.F."/>
            <person name="Baker D."/>
            <person name="Gharbi K."/>
            <person name="Hall N."/>
            <person name="Watson M."/>
            <person name="Adriaenssens E.M."/>
            <person name="Foster-Nyarko E."/>
            <person name="Jarju S."/>
            <person name="Secka A."/>
            <person name="Antonio M."/>
            <person name="Oren A."/>
            <person name="Chaudhuri R.R."/>
            <person name="La Ragione R."/>
            <person name="Hildebrand F."/>
            <person name="Pallen M.J."/>
        </authorList>
    </citation>
    <scope>NUCLEOTIDE SEQUENCE</scope>
    <source>
        <strain evidence="10">ChiGjej1B1-22543</strain>
    </source>
</reference>
<sequence>MTNLIYAVDDDPAIRDLYACALPLGGFSFLTLSSGAELFSSLKSQRPSLIILDLMLPGEDGFEILRDLQSNTLYSDIPVIIVSAKNGESDKVKGLEMGASDYMDKPFGVMELLARCKANIRKSGAQSPSFKGLSYDSGKQRFLLNGSPMQLTNKEMEILKALYDHHGNLVKKDDLLHLVWPDAVDVETRTVDVHISMIRRKLAPYGIAISTVRGMGYILE</sequence>
<dbReference type="SUPFAM" id="SSF46894">
    <property type="entry name" value="C-terminal effector domain of the bipartite response regulators"/>
    <property type="match status" value="1"/>
</dbReference>
<dbReference type="Pfam" id="PF00486">
    <property type="entry name" value="Trans_reg_C"/>
    <property type="match status" value="1"/>
</dbReference>
<dbReference type="GO" id="GO:0032993">
    <property type="term" value="C:protein-DNA complex"/>
    <property type="evidence" value="ECO:0007669"/>
    <property type="project" value="TreeGrafter"/>
</dbReference>
<dbReference type="PANTHER" id="PTHR48111:SF1">
    <property type="entry name" value="TWO-COMPONENT RESPONSE REGULATOR ORR33"/>
    <property type="match status" value="1"/>
</dbReference>
<keyword evidence="3" id="KW-0805">Transcription regulation</keyword>
<organism evidence="10 11">
    <name type="scientific">Candidatus Alloenteromonas pullicola</name>
    <dbReference type="NCBI Taxonomy" id="2840784"/>
    <lineage>
        <taxon>Bacteria</taxon>
        <taxon>Bacillati</taxon>
        <taxon>Bacillota</taxon>
        <taxon>Bacillota incertae sedis</taxon>
        <taxon>Candidatus Alloenteromonas</taxon>
    </lineage>
</organism>
<proteinExistence type="predicted"/>
<comment type="caution">
    <text evidence="10">The sequence shown here is derived from an EMBL/GenBank/DDBJ whole genome shotgun (WGS) entry which is preliminary data.</text>
</comment>
<dbReference type="GO" id="GO:0006355">
    <property type="term" value="P:regulation of DNA-templated transcription"/>
    <property type="evidence" value="ECO:0007669"/>
    <property type="project" value="InterPro"/>
</dbReference>
<keyword evidence="2" id="KW-0902">Two-component regulatory system</keyword>
<keyword evidence="5" id="KW-0804">Transcription</keyword>
<dbReference type="AlphaFoldDB" id="A0A9D1LN68"/>
<accession>A0A9D1LN68</accession>
<keyword evidence="1 6" id="KW-0597">Phosphoprotein</keyword>
<feature type="modified residue" description="4-aspartylphosphate" evidence="6">
    <location>
        <position position="53"/>
    </location>
</feature>
<dbReference type="CDD" id="cd00383">
    <property type="entry name" value="trans_reg_C"/>
    <property type="match status" value="1"/>
</dbReference>
<dbReference type="InterPro" id="IPR001867">
    <property type="entry name" value="OmpR/PhoB-type_DNA-bd"/>
</dbReference>
<evidence type="ECO:0000256" key="4">
    <source>
        <dbReference type="ARBA" id="ARBA00023125"/>
    </source>
</evidence>
<feature type="DNA-binding region" description="OmpR/PhoB-type" evidence="7">
    <location>
        <begin position="125"/>
        <end position="220"/>
    </location>
</feature>
<dbReference type="InterPro" id="IPR039420">
    <property type="entry name" value="WalR-like"/>
</dbReference>
<dbReference type="SMART" id="SM00862">
    <property type="entry name" value="Trans_reg_C"/>
    <property type="match status" value="1"/>
</dbReference>
<evidence type="ECO:0000259" key="9">
    <source>
        <dbReference type="PROSITE" id="PS51755"/>
    </source>
</evidence>
<dbReference type="InterPro" id="IPR011006">
    <property type="entry name" value="CheY-like_superfamily"/>
</dbReference>
<evidence type="ECO:0000256" key="5">
    <source>
        <dbReference type="ARBA" id="ARBA00023163"/>
    </source>
</evidence>
<gene>
    <name evidence="10" type="ORF">IAC52_01430</name>
</gene>
<dbReference type="PROSITE" id="PS51755">
    <property type="entry name" value="OMPR_PHOB"/>
    <property type="match status" value="1"/>
</dbReference>
<dbReference type="Gene3D" id="1.10.10.10">
    <property type="entry name" value="Winged helix-like DNA-binding domain superfamily/Winged helix DNA-binding domain"/>
    <property type="match status" value="1"/>
</dbReference>
<protein>
    <submittedName>
        <fullName evidence="10">Response regulator transcription factor</fullName>
    </submittedName>
</protein>
<keyword evidence="4 7" id="KW-0238">DNA-binding</keyword>
<name>A0A9D1LN68_9FIRM</name>
<dbReference type="SUPFAM" id="SSF52172">
    <property type="entry name" value="CheY-like"/>
    <property type="match status" value="1"/>
</dbReference>
<dbReference type="InterPro" id="IPR001789">
    <property type="entry name" value="Sig_transdc_resp-reg_receiver"/>
</dbReference>
<dbReference type="SMART" id="SM00448">
    <property type="entry name" value="REC"/>
    <property type="match status" value="1"/>
</dbReference>
<evidence type="ECO:0000256" key="3">
    <source>
        <dbReference type="ARBA" id="ARBA00023015"/>
    </source>
</evidence>
<dbReference type="GO" id="GO:0005829">
    <property type="term" value="C:cytosol"/>
    <property type="evidence" value="ECO:0007669"/>
    <property type="project" value="TreeGrafter"/>
</dbReference>
<evidence type="ECO:0000256" key="1">
    <source>
        <dbReference type="ARBA" id="ARBA00022553"/>
    </source>
</evidence>
<evidence type="ECO:0000259" key="8">
    <source>
        <dbReference type="PROSITE" id="PS50110"/>
    </source>
</evidence>
<feature type="domain" description="OmpR/PhoB-type" evidence="9">
    <location>
        <begin position="125"/>
        <end position="220"/>
    </location>
</feature>
<dbReference type="Proteomes" id="UP000824070">
    <property type="component" value="Unassembled WGS sequence"/>
</dbReference>
<dbReference type="EMBL" id="DVMV01000011">
    <property type="protein sequence ID" value="HIU44938.1"/>
    <property type="molecule type" value="Genomic_DNA"/>
</dbReference>
<dbReference type="GO" id="GO:0000156">
    <property type="term" value="F:phosphorelay response regulator activity"/>
    <property type="evidence" value="ECO:0007669"/>
    <property type="project" value="TreeGrafter"/>
</dbReference>
<dbReference type="Gene3D" id="3.40.50.2300">
    <property type="match status" value="1"/>
</dbReference>
<dbReference type="PANTHER" id="PTHR48111">
    <property type="entry name" value="REGULATOR OF RPOS"/>
    <property type="match status" value="1"/>
</dbReference>
<dbReference type="PROSITE" id="PS50110">
    <property type="entry name" value="RESPONSE_REGULATORY"/>
    <property type="match status" value="1"/>
</dbReference>
<dbReference type="Pfam" id="PF00072">
    <property type="entry name" value="Response_reg"/>
    <property type="match status" value="1"/>
</dbReference>
<reference evidence="10" key="1">
    <citation type="submission" date="2020-10" db="EMBL/GenBank/DDBJ databases">
        <authorList>
            <person name="Gilroy R."/>
        </authorList>
    </citation>
    <scope>NUCLEOTIDE SEQUENCE</scope>
    <source>
        <strain evidence="10">ChiGjej1B1-22543</strain>
    </source>
</reference>
<evidence type="ECO:0000313" key="11">
    <source>
        <dbReference type="Proteomes" id="UP000824070"/>
    </source>
</evidence>
<evidence type="ECO:0000313" key="10">
    <source>
        <dbReference type="EMBL" id="HIU44938.1"/>
    </source>
</evidence>
<dbReference type="InterPro" id="IPR036388">
    <property type="entry name" value="WH-like_DNA-bd_sf"/>
</dbReference>
<evidence type="ECO:0000256" key="6">
    <source>
        <dbReference type="PROSITE-ProRule" id="PRU00169"/>
    </source>
</evidence>
<dbReference type="GO" id="GO:0000976">
    <property type="term" value="F:transcription cis-regulatory region binding"/>
    <property type="evidence" value="ECO:0007669"/>
    <property type="project" value="TreeGrafter"/>
</dbReference>
<evidence type="ECO:0000256" key="2">
    <source>
        <dbReference type="ARBA" id="ARBA00023012"/>
    </source>
</evidence>
<dbReference type="InterPro" id="IPR016032">
    <property type="entry name" value="Sig_transdc_resp-reg_C-effctor"/>
</dbReference>